<gene>
    <name evidence="10" type="ORF">EUTSA_v10025920mg</name>
</gene>
<dbReference type="GO" id="GO:0010387">
    <property type="term" value="P:COP9 signalosome assembly"/>
    <property type="evidence" value="ECO:0007669"/>
    <property type="project" value="EnsemblPlants"/>
</dbReference>
<name>V4MI19_EUTSA</name>
<keyword evidence="5" id="KW-0963">Cytoplasm</keyword>
<dbReference type="PANTHER" id="PTHR13339:SF0">
    <property type="entry name" value="COP9 SIGNALOSOME COMPLEX SUBUNIT 8"/>
    <property type="match status" value="1"/>
</dbReference>
<dbReference type="OMA" id="YSMISIK"/>
<evidence type="ECO:0000259" key="9">
    <source>
        <dbReference type="PROSITE" id="PS50250"/>
    </source>
</evidence>
<evidence type="ECO:0000256" key="6">
    <source>
        <dbReference type="ARBA" id="ARBA00022790"/>
    </source>
</evidence>
<sequence length="285" mass="32182">MNFNSGNPSSFGIGSSSSSSSSNSSEFDEWLMNENEAMDIEEQIAINMIINNNRLIYQLIQENDDSSERERSSSSSLSSGSSTRNELAMDLSTVTEALAAKSYDRIADICDNLMLQVASEGISFHDDWPYAIHLLGYFYVDDCDSARFLWKTIPTAIKESKPEVVAAWRIGQKLWTRDYAGVYEAIRGYDWSQEAKDMVAAFSDLYTKRMFQLLLSAYSTITISDVALFLGMTENDATTYVVENGWIVDATSQMVTVKKQAVKREQKVDSSKLQRLTEYVFHLEH</sequence>
<evidence type="ECO:0000313" key="10">
    <source>
        <dbReference type="EMBL" id="ESQ56254.1"/>
    </source>
</evidence>
<evidence type="ECO:0000256" key="8">
    <source>
        <dbReference type="SAM" id="MobiDB-lite"/>
    </source>
</evidence>
<comment type="subcellular location">
    <subcellularLocation>
        <location evidence="2">Cytoplasm</location>
    </subcellularLocation>
    <subcellularLocation>
        <location evidence="1">Nucleus</location>
    </subcellularLocation>
</comment>
<dbReference type="AlphaFoldDB" id="V4MI19"/>
<dbReference type="GO" id="GO:0005737">
    <property type="term" value="C:cytoplasm"/>
    <property type="evidence" value="ECO:0007669"/>
    <property type="project" value="UniProtKB-SubCell"/>
</dbReference>
<evidence type="ECO:0000256" key="3">
    <source>
        <dbReference type="ARBA" id="ARBA00008252"/>
    </source>
</evidence>
<evidence type="ECO:0000256" key="7">
    <source>
        <dbReference type="ARBA" id="ARBA00023242"/>
    </source>
</evidence>
<dbReference type="InterPro" id="IPR033205">
    <property type="entry name" value="COP9_CSN8"/>
</dbReference>
<organism evidence="10 11">
    <name type="scientific">Eutrema salsugineum</name>
    <name type="common">Saltwater cress</name>
    <name type="synonym">Sisymbrium salsugineum</name>
    <dbReference type="NCBI Taxonomy" id="72664"/>
    <lineage>
        <taxon>Eukaryota</taxon>
        <taxon>Viridiplantae</taxon>
        <taxon>Streptophyta</taxon>
        <taxon>Embryophyta</taxon>
        <taxon>Tracheophyta</taxon>
        <taxon>Spermatophyta</taxon>
        <taxon>Magnoliopsida</taxon>
        <taxon>eudicotyledons</taxon>
        <taxon>Gunneridae</taxon>
        <taxon>Pentapetalae</taxon>
        <taxon>rosids</taxon>
        <taxon>malvids</taxon>
        <taxon>Brassicales</taxon>
        <taxon>Brassicaceae</taxon>
        <taxon>Eutremeae</taxon>
        <taxon>Eutrema</taxon>
    </lineage>
</organism>
<evidence type="ECO:0000256" key="4">
    <source>
        <dbReference type="ARBA" id="ARBA00014875"/>
    </source>
</evidence>
<dbReference type="Gramene" id="ESQ56254">
    <property type="protein sequence ID" value="ESQ56254"/>
    <property type="gene ID" value="EUTSA_v10025920mg"/>
</dbReference>
<dbReference type="InterPro" id="IPR033464">
    <property type="entry name" value="CSN8_PSD8_EIF3K"/>
</dbReference>
<dbReference type="GO" id="GO:0008180">
    <property type="term" value="C:COP9 signalosome"/>
    <property type="evidence" value="ECO:0007669"/>
    <property type="project" value="UniProtKB-KW"/>
</dbReference>
<feature type="domain" description="PCI" evidence="9">
    <location>
        <begin position="108"/>
        <end position="278"/>
    </location>
</feature>
<feature type="compositionally biased region" description="Low complexity" evidence="8">
    <location>
        <begin position="1"/>
        <end position="25"/>
    </location>
</feature>
<dbReference type="GO" id="GO:0009753">
    <property type="term" value="P:response to jasmonic acid"/>
    <property type="evidence" value="ECO:0007669"/>
    <property type="project" value="EnsemblPlants"/>
</dbReference>
<protein>
    <recommendedName>
        <fullName evidence="4">COP9 signalosome complex subunit 8</fullName>
    </recommendedName>
</protein>
<reference evidence="10 11" key="1">
    <citation type="journal article" date="2013" name="Front. Plant Sci.">
        <title>The Reference Genome of the Halophytic Plant Eutrema salsugineum.</title>
        <authorList>
            <person name="Yang R."/>
            <person name="Jarvis D.E."/>
            <person name="Chen H."/>
            <person name="Beilstein M.A."/>
            <person name="Grimwood J."/>
            <person name="Jenkins J."/>
            <person name="Shu S."/>
            <person name="Prochnik S."/>
            <person name="Xin M."/>
            <person name="Ma C."/>
            <person name="Schmutz J."/>
            <person name="Wing R.A."/>
            <person name="Mitchell-Olds T."/>
            <person name="Schumaker K.S."/>
            <person name="Wang X."/>
        </authorList>
    </citation>
    <scope>NUCLEOTIDE SEQUENCE [LARGE SCALE GENOMIC DNA]</scope>
</reference>
<dbReference type="PANTHER" id="PTHR13339">
    <property type="entry name" value="COP9 SIGNALOSOME COMPLEX SUBUNIT 8"/>
    <property type="match status" value="1"/>
</dbReference>
<comment type="similarity">
    <text evidence="3">Belongs to the CSN8 family.</text>
</comment>
<dbReference type="Proteomes" id="UP000030689">
    <property type="component" value="Unassembled WGS sequence"/>
</dbReference>
<feature type="region of interest" description="Disordered" evidence="8">
    <location>
        <begin position="65"/>
        <end position="84"/>
    </location>
</feature>
<dbReference type="Gene3D" id="1.25.40.990">
    <property type="match status" value="1"/>
</dbReference>
<dbReference type="KEGG" id="eus:EUTSA_v10025920mg"/>
<evidence type="ECO:0000256" key="1">
    <source>
        <dbReference type="ARBA" id="ARBA00004123"/>
    </source>
</evidence>
<dbReference type="Pfam" id="PF10075">
    <property type="entry name" value="CSN8_PSD8_EIF3K"/>
    <property type="match status" value="1"/>
</dbReference>
<dbReference type="PROSITE" id="PS50250">
    <property type="entry name" value="PCI"/>
    <property type="match status" value="1"/>
</dbReference>
<dbReference type="InterPro" id="IPR000717">
    <property type="entry name" value="PCI_dom"/>
</dbReference>
<feature type="compositionally biased region" description="Low complexity" evidence="8">
    <location>
        <begin position="73"/>
        <end position="82"/>
    </location>
</feature>
<keyword evidence="11" id="KW-1185">Reference proteome</keyword>
<evidence type="ECO:0000313" key="11">
    <source>
        <dbReference type="Proteomes" id="UP000030689"/>
    </source>
</evidence>
<proteinExistence type="inferred from homology"/>
<evidence type="ECO:0000256" key="5">
    <source>
        <dbReference type="ARBA" id="ARBA00022490"/>
    </source>
</evidence>
<feature type="region of interest" description="Disordered" evidence="8">
    <location>
        <begin position="1"/>
        <end position="27"/>
    </location>
</feature>
<dbReference type="EMBL" id="KI517384">
    <property type="protein sequence ID" value="ESQ56254.1"/>
    <property type="molecule type" value="Genomic_DNA"/>
</dbReference>
<dbReference type="eggNOG" id="KOG4414">
    <property type="taxonomic scope" value="Eukaryota"/>
</dbReference>
<dbReference type="GO" id="GO:0009416">
    <property type="term" value="P:response to light stimulus"/>
    <property type="evidence" value="ECO:0007669"/>
    <property type="project" value="EnsemblPlants"/>
</dbReference>
<keyword evidence="6" id="KW-0736">Signalosome</keyword>
<dbReference type="STRING" id="72664.V4MI19"/>
<dbReference type="GO" id="GO:0000338">
    <property type="term" value="P:protein deneddylation"/>
    <property type="evidence" value="ECO:0007669"/>
    <property type="project" value="EnsemblPlants"/>
</dbReference>
<evidence type="ECO:0000256" key="2">
    <source>
        <dbReference type="ARBA" id="ARBA00004496"/>
    </source>
</evidence>
<accession>V4MI19</accession>
<keyword evidence="7" id="KW-0539">Nucleus</keyword>
<dbReference type="OrthoDB" id="5351233at2759"/>